<name>A0A936TFG7_9ACTN</name>
<comment type="caution">
    <text evidence="1">The sequence shown here is derived from an EMBL/GenBank/DDBJ whole genome shotgun (WGS) entry which is preliminary data.</text>
</comment>
<sequence>MTAPVDATEAALRAIAGWGLPGAPGIELPPDSDQAGFAGRLQQTRLIGPLLAAAASGDVELSPELEADLVERQHGALLWCIQLEVRLLEVRDAFDAAGGIEHLVIKGPAIAHLDALDPSVRTFADVDLLVAARDIDRAVAVLTAMGGTLPWAERRRGFDRRFAKSVTPTLPDGVEFDLHRTPADGVFGHRIPLERLFAHPDHFEIGGVSFGALSPTHRLLHSAYHLLLGSPQPALMNLRDLAGYLANGGLAPEVVAPEAALWRGGAVLAMAVDLVAERLGVKVPAWTEWRAGYRLDPDEVVMVERHRREGSSLGRAKLDVAREMSLRDRAAYLTALAWPSKAHLEDRSLRRRDALASLIGVIRPQLR</sequence>
<gene>
    <name evidence="1" type="ORF">IPN02_06985</name>
</gene>
<dbReference type="SUPFAM" id="SSF81301">
    <property type="entry name" value="Nucleotidyltransferase"/>
    <property type="match status" value="1"/>
</dbReference>
<dbReference type="Pfam" id="PF14907">
    <property type="entry name" value="NTP_transf_5"/>
    <property type="match status" value="1"/>
</dbReference>
<accession>A0A936TFG7</accession>
<reference evidence="1 2" key="1">
    <citation type="submission" date="2020-10" db="EMBL/GenBank/DDBJ databases">
        <title>Connecting structure to function with the recovery of over 1000 high-quality activated sludge metagenome-assembled genomes encoding full-length rRNA genes using long-read sequencing.</title>
        <authorList>
            <person name="Singleton C.M."/>
            <person name="Petriglieri F."/>
            <person name="Kristensen J.M."/>
            <person name="Kirkegaard R.H."/>
            <person name="Michaelsen T.Y."/>
            <person name="Andersen M.H."/>
            <person name="Karst S.M."/>
            <person name="Dueholm M.S."/>
            <person name="Nielsen P.H."/>
            <person name="Albertsen M."/>
        </authorList>
    </citation>
    <scope>NUCLEOTIDE SEQUENCE [LARGE SCALE GENOMIC DNA]</scope>
    <source>
        <strain evidence="1">Lyne_18-Q3-R50-59_MAXAC.006</strain>
    </source>
</reference>
<proteinExistence type="predicted"/>
<dbReference type="AlphaFoldDB" id="A0A936TFG7"/>
<dbReference type="InterPro" id="IPR043519">
    <property type="entry name" value="NT_sf"/>
</dbReference>
<evidence type="ECO:0000313" key="2">
    <source>
        <dbReference type="Proteomes" id="UP000727993"/>
    </source>
</evidence>
<evidence type="ECO:0000313" key="1">
    <source>
        <dbReference type="EMBL" id="MBK9296580.1"/>
    </source>
</evidence>
<protein>
    <submittedName>
        <fullName evidence="1">Nucleotidyltransferase family protein</fullName>
    </submittedName>
</protein>
<dbReference type="InterPro" id="IPR039498">
    <property type="entry name" value="NTP_transf_5"/>
</dbReference>
<organism evidence="1 2">
    <name type="scientific">Candidatus Neomicrothrix subdominans</name>
    <dbReference type="NCBI Taxonomy" id="2954438"/>
    <lineage>
        <taxon>Bacteria</taxon>
        <taxon>Bacillati</taxon>
        <taxon>Actinomycetota</taxon>
        <taxon>Acidimicrobiia</taxon>
        <taxon>Acidimicrobiales</taxon>
        <taxon>Microthrixaceae</taxon>
        <taxon>Candidatus Neomicrothrix</taxon>
    </lineage>
</organism>
<dbReference type="Proteomes" id="UP000727993">
    <property type="component" value="Unassembled WGS sequence"/>
</dbReference>
<dbReference type="EMBL" id="JADJZA010000003">
    <property type="protein sequence ID" value="MBK9296580.1"/>
    <property type="molecule type" value="Genomic_DNA"/>
</dbReference>